<keyword evidence="4" id="KW-1185">Reference proteome</keyword>
<dbReference type="Pfam" id="PF13930">
    <property type="entry name" value="Endonuclea_NS_2"/>
    <property type="match status" value="1"/>
</dbReference>
<dbReference type="InterPro" id="IPR044929">
    <property type="entry name" value="DNA/RNA_non-sp_Endonuclease_sf"/>
</dbReference>
<evidence type="ECO:0000256" key="1">
    <source>
        <dbReference type="SAM" id="MobiDB-lite"/>
    </source>
</evidence>
<dbReference type="RefSeq" id="WP_275469676.1">
    <property type="nucleotide sequence ID" value="NZ_CP110232.1"/>
</dbReference>
<reference evidence="3" key="1">
    <citation type="submission" date="2022-10" db="EMBL/GenBank/DDBJ databases">
        <title>Vagococcus sp. isolated from poultry meat.</title>
        <authorList>
            <person name="Johansson P."/>
            <person name="Bjorkroth J."/>
        </authorList>
    </citation>
    <scope>NUCLEOTIDE SEQUENCE</scope>
    <source>
        <strain evidence="3">STAA11</strain>
    </source>
</reference>
<name>A0AAF0I9X1_9ENTE</name>
<accession>A0AAF0I9X1</accession>
<keyword evidence="3" id="KW-0255">Endonuclease</keyword>
<dbReference type="EMBL" id="CP110232">
    <property type="protein sequence ID" value="WEG73877.1"/>
    <property type="molecule type" value="Genomic_DNA"/>
</dbReference>
<evidence type="ECO:0000313" key="3">
    <source>
        <dbReference type="EMBL" id="WEG73877.1"/>
    </source>
</evidence>
<evidence type="ECO:0000313" key="4">
    <source>
        <dbReference type="Proteomes" id="UP001179647"/>
    </source>
</evidence>
<keyword evidence="3" id="KW-0540">Nuclease</keyword>
<feature type="domain" description="Type VII secretion system protein EssD-like" evidence="2">
    <location>
        <begin position="89"/>
        <end position="217"/>
    </location>
</feature>
<keyword evidence="3" id="KW-0378">Hydrolase</keyword>
<dbReference type="KEGG" id="vie:OL234_02905"/>
<proteinExistence type="predicted"/>
<organism evidence="3 4">
    <name type="scientific">Vagococcus intermedius</name>
    <dbReference type="NCBI Taxonomy" id="2991418"/>
    <lineage>
        <taxon>Bacteria</taxon>
        <taxon>Bacillati</taxon>
        <taxon>Bacillota</taxon>
        <taxon>Bacilli</taxon>
        <taxon>Lactobacillales</taxon>
        <taxon>Enterococcaceae</taxon>
        <taxon>Vagococcus</taxon>
    </lineage>
</organism>
<evidence type="ECO:0000259" key="2">
    <source>
        <dbReference type="Pfam" id="PF13930"/>
    </source>
</evidence>
<dbReference type="GO" id="GO:0004519">
    <property type="term" value="F:endonuclease activity"/>
    <property type="evidence" value="ECO:0007669"/>
    <property type="project" value="UniProtKB-KW"/>
</dbReference>
<gene>
    <name evidence="3" type="ORF">OL234_02905</name>
</gene>
<dbReference type="InterPro" id="IPR044927">
    <property type="entry name" value="Endonuclea_NS_2"/>
</dbReference>
<feature type="compositionally biased region" description="Polar residues" evidence="1">
    <location>
        <begin position="46"/>
        <end position="59"/>
    </location>
</feature>
<protein>
    <submittedName>
        <fullName evidence="3">DNA/RNA non-specific endonuclease</fullName>
    </submittedName>
</protein>
<feature type="region of interest" description="Disordered" evidence="1">
    <location>
        <begin position="46"/>
        <end position="77"/>
    </location>
</feature>
<dbReference type="Proteomes" id="UP001179647">
    <property type="component" value="Chromosome"/>
</dbReference>
<sequence>MAKKRNNTPKLSPTIIAIGTVVILILGAFGVQTPDFVKDIFEVDQPKQSQKYRPKNNNSSKKEAPIPKEGQNPGIIENGNATFTADELKNSSKGWIEYHSVDQYDRPTGADALITPKMINTGTKANPDVRPPGFISGLDPYNHSRGHIIGRQLGGSGDEYKNLVTIYQNPVNTPMMTKYENMVRAAADKGKTIRYRVYPVYEGDEPLPTEIRMEGQSLDPQQTINFNITILNQK</sequence>
<dbReference type="Gene3D" id="3.40.570.10">
    <property type="entry name" value="Extracellular Endonuclease, subunit A"/>
    <property type="match status" value="1"/>
</dbReference>
<dbReference type="AlphaFoldDB" id="A0AAF0I9X1"/>